<dbReference type="Gene3D" id="1.10.287.770">
    <property type="entry name" value="YojJ-like"/>
    <property type="match status" value="1"/>
</dbReference>
<dbReference type="PANTHER" id="PTHR11690">
    <property type="entry name" value="AMILORIDE-SENSITIVE SODIUM CHANNEL-RELATED"/>
    <property type="match status" value="1"/>
</dbReference>
<dbReference type="GO" id="GO:0005886">
    <property type="term" value="C:plasma membrane"/>
    <property type="evidence" value="ECO:0007669"/>
    <property type="project" value="TreeGrafter"/>
</dbReference>
<proteinExistence type="inferred from homology"/>
<evidence type="ECO:0000256" key="10">
    <source>
        <dbReference type="ARBA" id="ARBA00023201"/>
    </source>
</evidence>
<comment type="subcellular location">
    <subcellularLocation>
        <location evidence="1">Membrane</location>
        <topology evidence="1">Multi-pass membrane protein</topology>
    </subcellularLocation>
</comment>
<sequence length="933" mass="107856">MKMVSVNSDLRGANRFVSNELINMLDPNENKDAGPTEKDKSSISDELCLFGDSSSVHGLRYVSERSSPGFRRLFWFLVILTCLGVLIYQIVDRVEYFVSNPVTVNVQVNYNSTLIFPAVTFCNQNGFKATLAAEKKRYKLIEDMFTEPESFNADSLKKYFAENTTLETLYLEGAHKKEDFIFRAVWMGKTIKTDDFEQFVTDHGVCYTFKTSKIDGKVSSPGIENGLQLTLNIEQYEYMPGPHDAAGVKMLIHDHKDIPMVHALGQAISPGSRVFVGMKIIELENLPAPHGNCEEKTLQYIDTYTSESCRLDCLTKRAQTMCGCRALYMPHKNGIPPVCTLSQYYGCLKNVIETFPTLFYKICSCPVSCKFRLFETDLSYGTTSDYNLRKYLSSNDTTKFAQDLLQAVEVTSRQEDSKLSVVQDFHSVLTNDTDAISGVHGNIEKVVDELISATSAIYEEMKTHYDFKDFLYNYQIYIMEKNFMRAREAMEERHIHIVPLAYTEYILLIEKSIKKLADAQFQNNGTRLFIYEHVKDKLESRIEITERVIVNYTILRDAYITGEQIFNYQYLSTPRSHNKPAAPKKLIMETVNHNSYATKSTVQFEQFINKSVVALNLCKDVAEAAYTSHVINQTDLWLCVEDYRHALRNWMYAKSLFYYEIVERPKRLLEERLASFELLWNEFESMFQNINQSLYSIRSENTDFGINVLSPIQNSNRNLEQYLSENITKLSLSTEFLSNTSNSILSKFILYFQVLKTRQTTLTDWISRLQSNSENIWKTILTDEDSYDYYRYVNKEEYLKNFTDIETELKTNFSAVLDKVKFTDVINGNDDQLVSTFNNIIAHMNEFKESLKVDSGFIRDNLLQLDIFYREMSYEKIDQHVAYDMFSLWCDIGGTMGLFLGASFLSILEIGDFIVHRVMTRRAIKQIDNKDKK</sequence>
<evidence type="ECO:0000256" key="8">
    <source>
        <dbReference type="ARBA" id="ARBA00023136"/>
    </source>
</evidence>
<gene>
    <name evidence="15" type="primary">LOC111123259</name>
</gene>
<keyword evidence="8 13" id="KW-0472">Membrane</keyword>
<keyword evidence="9" id="KW-0325">Glycoprotein</keyword>
<keyword evidence="10 12" id="KW-0739">Sodium transport</keyword>
<dbReference type="Gene3D" id="2.60.470.10">
    <property type="entry name" value="Acid-sensing ion channels like domains"/>
    <property type="match status" value="1"/>
</dbReference>
<evidence type="ECO:0000256" key="4">
    <source>
        <dbReference type="ARBA" id="ARBA00022692"/>
    </source>
</evidence>
<keyword evidence="2 12" id="KW-0813">Transport</keyword>
<evidence type="ECO:0000256" key="7">
    <source>
        <dbReference type="ARBA" id="ARBA00023065"/>
    </source>
</evidence>
<keyword evidence="5 13" id="KW-1133">Transmembrane helix</keyword>
<dbReference type="Proteomes" id="UP000694844">
    <property type="component" value="Chromosome 3"/>
</dbReference>
<evidence type="ECO:0000256" key="1">
    <source>
        <dbReference type="ARBA" id="ARBA00004141"/>
    </source>
</evidence>
<dbReference type="PRINTS" id="PR01078">
    <property type="entry name" value="AMINACHANNEL"/>
</dbReference>
<dbReference type="FunFam" id="1.10.287.770:FF:000001">
    <property type="entry name" value="Acid-sensing ion channel subunit 1"/>
    <property type="match status" value="1"/>
</dbReference>
<accession>A0A8B8CZF7</accession>
<dbReference type="GeneID" id="111123259"/>
<organism evidence="14 15">
    <name type="scientific">Crassostrea virginica</name>
    <name type="common">Eastern oyster</name>
    <dbReference type="NCBI Taxonomy" id="6565"/>
    <lineage>
        <taxon>Eukaryota</taxon>
        <taxon>Metazoa</taxon>
        <taxon>Spiralia</taxon>
        <taxon>Lophotrochozoa</taxon>
        <taxon>Mollusca</taxon>
        <taxon>Bivalvia</taxon>
        <taxon>Autobranchia</taxon>
        <taxon>Pteriomorphia</taxon>
        <taxon>Ostreida</taxon>
        <taxon>Ostreoidea</taxon>
        <taxon>Ostreidae</taxon>
        <taxon>Crassostrea</taxon>
    </lineage>
</organism>
<evidence type="ECO:0000256" key="3">
    <source>
        <dbReference type="ARBA" id="ARBA00022461"/>
    </source>
</evidence>
<feature type="transmembrane region" description="Helical" evidence="13">
    <location>
        <begin position="896"/>
        <end position="915"/>
    </location>
</feature>
<evidence type="ECO:0000256" key="5">
    <source>
        <dbReference type="ARBA" id="ARBA00022989"/>
    </source>
</evidence>
<evidence type="ECO:0000256" key="2">
    <source>
        <dbReference type="ARBA" id="ARBA00022448"/>
    </source>
</evidence>
<evidence type="ECO:0000256" key="12">
    <source>
        <dbReference type="RuleBase" id="RU000679"/>
    </source>
</evidence>
<feature type="transmembrane region" description="Helical" evidence="13">
    <location>
        <begin position="73"/>
        <end position="91"/>
    </location>
</feature>
<keyword evidence="6" id="KW-0915">Sodium</keyword>
<evidence type="ECO:0000256" key="9">
    <source>
        <dbReference type="ARBA" id="ARBA00023180"/>
    </source>
</evidence>
<keyword evidence="11 12" id="KW-0407">Ion channel</keyword>
<evidence type="ECO:0000256" key="11">
    <source>
        <dbReference type="ARBA" id="ARBA00023303"/>
    </source>
</evidence>
<evidence type="ECO:0000256" key="13">
    <source>
        <dbReference type="SAM" id="Phobius"/>
    </source>
</evidence>
<dbReference type="KEGG" id="cvn:111123259"/>
<protein>
    <submittedName>
        <fullName evidence="15">Uncharacterized protein LOC111123259</fullName>
    </submittedName>
</protein>
<keyword evidence="3 12" id="KW-0894">Sodium channel</keyword>
<evidence type="ECO:0000313" key="15">
    <source>
        <dbReference type="RefSeq" id="XP_022321198.1"/>
    </source>
</evidence>
<dbReference type="InterPro" id="IPR001873">
    <property type="entry name" value="ENaC"/>
</dbReference>
<dbReference type="Pfam" id="PF00858">
    <property type="entry name" value="ASC"/>
    <property type="match status" value="2"/>
</dbReference>
<comment type="similarity">
    <text evidence="12">Belongs to the amiloride-sensitive sodium channel (TC 1.A.6) family.</text>
</comment>
<reference evidence="15" key="1">
    <citation type="submission" date="2025-08" db="UniProtKB">
        <authorList>
            <consortium name="RefSeq"/>
        </authorList>
    </citation>
    <scope>IDENTIFICATION</scope>
    <source>
        <tissue evidence="15">Whole sample</tissue>
    </source>
</reference>
<dbReference type="GO" id="GO:0015280">
    <property type="term" value="F:ligand-gated sodium channel activity"/>
    <property type="evidence" value="ECO:0007669"/>
    <property type="project" value="TreeGrafter"/>
</dbReference>
<dbReference type="OrthoDB" id="6502088at2759"/>
<dbReference type="RefSeq" id="XP_022321198.1">
    <property type="nucleotide sequence ID" value="XM_022465490.1"/>
</dbReference>
<dbReference type="PANTHER" id="PTHR11690:SF300">
    <property type="entry name" value="PICKPOCKET PROTEIN 19"/>
    <property type="match status" value="1"/>
</dbReference>
<evidence type="ECO:0000313" key="14">
    <source>
        <dbReference type="Proteomes" id="UP000694844"/>
    </source>
</evidence>
<keyword evidence="14" id="KW-1185">Reference proteome</keyword>
<dbReference type="AlphaFoldDB" id="A0A8B8CZF7"/>
<keyword evidence="4 12" id="KW-0812">Transmembrane</keyword>
<keyword evidence="7 12" id="KW-0406">Ion transport</keyword>
<evidence type="ECO:0000256" key="6">
    <source>
        <dbReference type="ARBA" id="ARBA00023053"/>
    </source>
</evidence>
<name>A0A8B8CZF7_CRAVI</name>